<reference evidence="6 7" key="1">
    <citation type="submission" date="2018-08" db="EMBL/GenBank/DDBJ databases">
        <title>Erythrobacter zhengii sp.nov., a bacterium isolated from deep-sea sediment.</title>
        <authorList>
            <person name="Fang C."/>
            <person name="Wu Y.-H."/>
            <person name="Sun C."/>
            <person name="Wang H."/>
            <person name="Cheng H."/>
            <person name="Meng F.-X."/>
            <person name="Wang C.-S."/>
            <person name="Xu X.-W."/>
        </authorList>
    </citation>
    <scope>NUCLEOTIDE SEQUENCE [LARGE SCALE GENOMIC DNA]</scope>
    <source>
        <strain evidence="6 7">V18</strain>
    </source>
</reference>
<evidence type="ECO:0000256" key="2">
    <source>
        <dbReference type="ARBA" id="ARBA00022630"/>
    </source>
</evidence>
<dbReference type="InterPro" id="IPR027477">
    <property type="entry name" value="Succ_DH/fumarate_Rdtase_cat_sf"/>
</dbReference>
<keyword evidence="3" id="KW-0274">FAD</keyword>
<evidence type="ECO:0000256" key="4">
    <source>
        <dbReference type="ARBA" id="ARBA00023002"/>
    </source>
</evidence>
<keyword evidence="4" id="KW-0560">Oxidoreductase</keyword>
<comment type="cofactor">
    <cofactor evidence="1">
        <name>FAD</name>
        <dbReference type="ChEBI" id="CHEBI:57692"/>
    </cofactor>
</comment>
<evidence type="ECO:0000256" key="1">
    <source>
        <dbReference type="ARBA" id="ARBA00001974"/>
    </source>
</evidence>
<gene>
    <name evidence="6" type="ORF">D2V07_06720</name>
</gene>
<sequence>MRKDENYDFVSVGSGAGGLAAAIVAAQNGAKALVVEKDTKVGGVTALTGGQIWIAPNPYQHDRQVKDSFEDALAYIDFLAAGMGNEENRKAYVTRGGEALLYLRDLGLQLCPIPDYADYYYPEAPGSKAYGRYLEPMPFPASQLGDWQDRIVVGQGAMTTQHGGASLTNAELAGAASDPEALQTKKAARLASNERCMGSGLIANLVDMALRTSVDIRTDSPAIRLLGDTRIEGLVVDHEGQERTIKTSNVLLATGAYDWSPELVETHEFVKNMFSLTPPTITGDHFRLAAQFRAMTATTLPQGCSRHVGINIPGEEWGGKPFYRMMIMGLPHCIMVNKQGRRFGDESFFHTYSSNAYEFDGHRQTFPNWPAWLLFDQNYKDKYPIGPIAPGDPLPEGMGVIADSIEELAQATGIDIAGLCETVARFNKNADKGVDPEFNRGTKLWSHSWGDIRQLNPNLGALDKAPYYAISLERVGTGLASAGLKTDATGAVIGMNGDRVPGLYAVGNSAARTEMGCGYNSGMAIGRSLVFGYIAAMAASSLN</sequence>
<dbReference type="SUPFAM" id="SSF56425">
    <property type="entry name" value="Succinate dehydrogenase/fumarate reductase flavoprotein, catalytic domain"/>
    <property type="match status" value="1"/>
</dbReference>
<dbReference type="PANTHER" id="PTHR43400:SF10">
    <property type="entry name" value="3-OXOSTEROID 1-DEHYDROGENASE"/>
    <property type="match status" value="1"/>
</dbReference>
<dbReference type="GO" id="GO:0016491">
    <property type="term" value="F:oxidoreductase activity"/>
    <property type="evidence" value="ECO:0007669"/>
    <property type="project" value="UniProtKB-KW"/>
</dbReference>
<dbReference type="PANTHER" id="PTHR43400">
    <property type="entry name" value="FUMARATE REDUCTASE"/>
    <property type="match status" value="1"/>
</dbReference>
<accession>A0A418NVE1</accession>
<evidence type="ECO:0000313" key="7">
    <source>
        <dbReference type="Proteomes" id="UP000286576"/>
    </source>
</evidence>
<evidence type="ECO:0000259" key="5">
    <source>
        <dbReference type="Pfam" id="PF00890"/>
    </source>
</evidence>
<feature type="domain" description="FAD-dependent oxidoreductase 2 FAD-binding" evidence="5">
    <location>
        <begin position="9"/>
        <end position="511"/>
    </location>
</feature>
<evidence type="ECO:0000256" key="3">
    <source>
        <dbReference type="ARBA" id="ARBA00022827"/>
    </source>
</evidence>
<organism evidence="6 7">
    <name type="scientific">Aurantiacibacter zhengii</name>
    <dbReference type="NCBI Taxonomy" id="2307003"/>
    <lineage>
        <taxon>Bacteria</taxon>
        <taxon>Pseudomonadati</taxon>
        <taxon>Pseudomonadota</taxon>
        <taxon>Alphaproteobacteria</taxon>
        <taxon>Sphingomonadales</taxon>
        <taxon>Erythrobacteraceae</taxon>
        <taxon>Aurantiacibacter</taxon>
    </lineage>
</organism>
<dbReference type="OrthoDB" id="3178130at2"/>
<dbReference type="SUPFAM" id="SSF51905">
    <property type="entry name" value="FAD/NAD(P)-binding domain"/>
    <property type="match status" value="1"/>
</dbReference>
<dbReference type="Gene3D" id="3.90.700.10">
    <property type="entry name" value="Succinate dehydrogenase/fumarate reductase flavoprotein, catalytic domain"/>
    <property type="match status" value="1"/>
</dbReference>
<protein>
    <submittedName>
        <fullName evidence="6">FAD-dependent oxidoreductase</fullName>
    </submittedName>
</protein>
<dbReference type="InterPro" id="IPR036188">
    <property type="entry name" value="FAD/NAD-bd_sf"/>
</dbReference>
<dbReference type="PRINTS" id="PR00411">
    <property type="entry name" value="PNDRDTASEI"/>
</dbReference>
<dbReference type="Gene3D" id="3.50.50.60">
    <property type="entry name" value="FAD/NAD(P)-binding domain"/>
    <property type="match status" value="2"/>
</dbReference>
<name>A0A418NVE1_9SPHN</name>
<keyword evidence="2" id="KW-0285">Flavoprotein</keyword>
<dbReference type="GO" id="GO:0008202">
    <property type="term" value="P:steroid metabolic process"/>
    <property type="evidence" value="ECO:0007669"/>
    <property type="project" value="UniProtKB-ARBA"/>
</dbReference>
<dbReference type="Proteomes" id="UP000286576">
    <property type="component" value="Unassembled WGS sequence"/>
</dbReference>
<dbReference type="Pfam" id="PF00890">
    <property type="entry name" value="FAD_binding_2"/>
    <property type="match status" value="1"/>
</dbReference>
<comment type="caution">
    <text evidence="6">The sequence shown here is derived from an EMBL/GenBank/DDBJ whole genome shotgun (WGS) entry which is preliminary data.</text>
</comment>
<dbReference type="RefSeq" id="WP_119585944.1">
    <property type="nucleotide sequence ID" value="NZ_CAWODQ010000012.1"/>
</dbReference>
<dbReference type="AlphaFoldDB" id="A0A418NVE1"/>
<proteinExistence type="predicted"/>
<dbReference type="EMBL" id="QXFL01000002">
    <property type="protein sequence ID" value="RIV87988.1"/>
    <property type="molecule type" value="Genomic_DNA"/>
</dbReference>
<dbReference type="InterPro" id="IPR003953">
    <property type="entry name" value="FAD-dep_OxRdtase_2_FAD-bd"/>
</dbReference>
<keyword evidence="7" id="KW-1185">Reference proteome</keyword>
<evidence type="ECO:0000313" key="6">
    <source>
        <dbReference type="EMBL" id="RIV87988.1"/>
    </source>
</evidence>
<dbReference type="InterPro" id="IPR050315">
    <property type="entry name" value="FAD-oxidoreductase_2"/>
</dbReference>